<dbReference type="AlphaFoldDB" id="A0A9D1K7F3"/>
<dbReference type="SUPFAM" id="SSF56784">
    <property type="entry name" value="HAD-like"/>
    <property type="match status" value="1"/>
</dbReference>
<protein>
    <submittedName>
        <fullName evidence="1">Noncanonical pyrimidine nucleotidase, YjjG family</fullName>
    </submittedName>
</protein>
<dbReference type="PANTHER" id="PTHR47478">
    <property type="match status" value="1"/>
</dbReference>
<proteinExistence type="predicted"/>
<dbReference type="EMBL" id="DVJN01000267">
    <property type="protein sequence ID" value="HIS94075.1"/>
    <property type="molecule type" value="Genomic_DNA"/>
</dbReference>
<dbReference type="InterPro" id="IPR023198">
    <property type="entry name" value="PGP-like_dom2"/>
</dbReference>
<dbReference type="PANTHER" id="PTHR47478:SF1">
    <property type="entry name" value="PYRIMIDINE 5'-NUCLEOTIDASE YJJG"/>
    <property type="match status" value="1"/>
</dbReference>
<sequence length="228" mass="25439">MRYKALLIDNDETLMDFHTAEGNAIAQVNALLGIGDPQARERYSAINAQCWRDYEKGLITQDEVKLRRFREYLQWYGLDAKPEEITERYADALSQQCILLDGALDVLKAISAQMPIALVTNGIGRVQRSRLEKGNLWGYFRAVIISQEVGAQKPDPQIVFAALKALGDIPPEEALLCGDSLTSDILAANRAGVDACWFNPCHQARPADMAIRYEIDDIRELMGIALAQ</sequence>
<dbReference type="InterPro" id="IPR006439">
    <property type="entry name" value="HAD-SF_hydro_IA"/>
</dbReference>
<dbReference type="InterPro" id="IPR036412">
    <property type="entry name" value="HAD-like_sf"/>
</dbReference>
<dbReference type="Proteomes" id="UP000824140">
    <property type="component" value="Unassembled WGS sequence"/>
</dbReference>
<evidence type="ECO:0000313" key="1">
    <source>
        <dbReference type="EMBL" id="HIS94075.1"/>
    </source>
</evidence>
<reference evidence="1" key="2">
    <citation type="journal article" date="2021" name="PeerJ">
        <title>Extensive microbial diversity within the chicken gut microbiome revealed by metagenomics and culture.</title>
        <authorList>
            <person name="Gilroy R."/>
            <person name="Ravi A."/>
            <person name="Getino M."/>
            <person name="Pursley I."/>
            <person name="Horton D.L."/>
            <person name="Alikhan N.F."/>
            <person name="Baker D."/>
            <person name="Gharbi K."/>
            <person name="Hall N."/>
            <person name="Watson M."/>
            <person name="Adriaenssens E.M."/>
            <person name="Foster-Nyarko E."/>
            <person name="Jarju S."/>
            <person name="Secka A."/>
            <person name="Antonio M."/>
            <person name="Oren A."/>
            <person name="Chaudhuri R.R."/>
            <person name="La Ragione R."/>
            <person name="Hildebrand F."/>
            <person name="Pallen M.J."/>
        </authorList>
    </citation>
    <scope>NUCLEOTIDE SEQUENCE</scope>
    <source>
        <strain evidence="1">13766</strain>
    </source>
</reference>
<comment type="caution">
    <text evidence="1">The sequence shown here is derived from an EMBL/GenBank/DDBJ whole genome shotgun (WGS) entry which is preliminary data.</text>
</comment>
<dbReference type="Gene3D" id="3.40.50.1000">
    <property type="entry name" value="HAD superfamily/HAD-like"/>
    <property type="match status" value="1"/>
</dbReference>
<dbReference type="NCBIfam" id="TIGR02254">
    <property type="entry name" value="YjjG_YfnB"/>
    <property type="match status" value="1"/>
</dbReference>
<dbReference type="InterPro" id="IPR041492">
    <property type="entry name" value="HAD_2"/>
</dbReference>
<dbReference type="Pfam" id="PF13419">
    <property type="entry name" value="HAD_2"/>
    <property type="match status" value="1"/>
</dbReference>
<evidence type="ECO:0000313" key="2">
    <source>
        <dbReference type="Proteomes" id="UP000824140"/>
    </source>
</evidence>
<dbReference type="SFLD" id="SFLDG01129">
    <property type="entry name" value="C1.5:_HAD__Beta-PGM__Phosphata"/>
    <property type="match status" value="1"/>
</dbReference>
<dbReference type="SFLD" id="SFLDS00003">
    <property type="entry name" value="Haloacid_Dehalogenase"/>
    <property type="match status" value="1"/>
</dbReference>
<dbReference type="GO" id="GO:0008253">
    <property type="term" value="F:5'-nucleotidase activity"/>
    <property type="evidence" value="ECO:0007669"/>
    <property type="project" value="InterPro"/>
</dbReference>
<name>A0A9D1K7F3_9FIRM</name>
<gene>
    <name evidence="1" type="ORF">IAA84_13770</name>
</gene>
<dbReference type="InterPro" id="IPR011951">
    <property type="entry name" value="HAD-SF_hydro_IA_YjjG/PynA"/>
</dbReference>
<accession>A0A9D1K7F3</accession>
<dbReference type="NCBIfam" id="TIGR01549">
    <property type="entry name" value="HAD-SF-IA-v1"/>
    <property type="match status" value="1"/>
</dbReference>
<dbReference type="Gene3D" id="1.10.150.240">
    <property type="entry name" value="Putative phosphatase, domain 2"/>
    <property type="match status" value="1"/>
</dbReference>
<dbReference type="InterPro" id="IPR052550">
    <property type="entry name" value="Pyrimidine_5'-ntase_YjjG"/>
</dbReference>
<organism evidence="1 2">
    <name type="scientific">Candidatus Alectryocaccomicrobium excrementavium</name>
    <dbReference type="NCBI Taxonomy" id="2840668"/>
    <lineage>
        <taxon>Bacteria</taxon>
        <taxon>Bacillati</taxon>
        <taxon>Bacillota</taxon>
        <taxon>Clostridia</taxon>
        <taxon>Candidatus Alectryocaccomicrobium</taxon>
    </lineage>
</organism>
<reference evidence="1" key="1">
    <citation type="submission" date="2020-10" db="EMBL/GenBank/DDBJ databases">
        <authorList>
            <person name="Gilroy R."/>
        </authorList>
    </citation>
    <scope>NUCLEOTIDE SEQUENCE</scope>
    <source>
        <strain evidence="1">13766</strain>
    </source>
</reference>
<dbReference type="InterPro" id="IPR023214">
    <property type="entry name" value="HAD_sf"/>
</dbReference>